<dbReference type="EMBL" id="CP092109">
    <property type="protein sequence ID" value="UWZ81525.1"/>
    <property type="molecule type" value="Genomic_DNA"/>
</dbReference>
<dbReference type="RefSeq" id="WP_260749900.1">
    <property type="nucleotide sequence ID" value="NZ_CP092109.1"/>
</dbReference>
<dbReference type="InterPro" id="IPR003737">
    <property type="entry name" value="GlcNAc_PI_deacetylase-related"/>
</dbReference>
<keyword evidence="2" id="KW-1185">Reference proteome</keyword>
<sequence>MAVILVVAAHPDDEVLGCGGTIARHAAAGDEVHILFLADGESSRCSTANPAAIEARLAKARAAADILGVKEIHALGLPDNRLDCLPLLDIIQPVERLMAKLQPEMVYTHHHGDLNIDHRLAHQAVMTACRPVPGQKVKEIRCFEVPSSTEWQTPGAAPFIPNLFIDISAVLARKNQALAVYRDELRSFPHSRSLEAIEALERWRGAGVGMEHAESFIIVRKLSF</sequence>
<dbReference type="PANTHER" id="PTHR12993:SF11">
    <property type="entry name" value="N-ACETYLGLUCOSAMINYL-PHOSPHATIDYLINOSITOL DE-N-ACETYLASE"/>
    <property type="match status" value="1"/>
</dbReference>
<dbReference type="Gene3D" id="3.40.50.10320">
    <property type="entry name" value="LmbE-like"/>
    <property type="match status" value="1"/>
</dbReference>
<organism evidence="1 2">
    <name type="scientific">Geoalkalibacter halelectricus</name>
    <dbReference type="NCBI Taxonomy" id="2847045"/>
    <lineage>
        <taxon>Bacteria</taxon>
        <taxon>Pseudomonadati</taxon>
        <taxon>Thermodesulfobacteriota</taxon>
        <taxon>Desulfuromonadia</taxon>
        <taxon>Desulfuromonadales</taxon>
        <taxon>Geoalkalibacteraceae</taxon>
        <taxon>Geoalkalibacter</taxon>
    </lineage>
</organism>
<dbReference type="PANTHER" id="PTHR12993">
    <property type="entry name" value="N-ACETYLGLUCOSAMINYL-PHOSPHATIDYLINOSITOL DE-N-ACETYLASE-RELATED"/>
    <property type="match status" value="1"/>
</dbReference>
<evidence type="ECO:0000313" key="1">
    <source>
        <dbReference type="EMBL" id="UWZ81525.1"/>
    </source>
</evidence>
<dbReference type="Proteomes" id="UP001060414">
    <property type="component" value="Chromosome"/>
</dbReference>
<reference evidence="1" key="1">
    <citation type="journal article" date="2022" name="Environ. Microbiol.">
        <title>Geoalkalibacter halelectricus SAP #1 sp. nov. possessing extracellular electron transfer and mineral#reducing capabilities from a haloalkaline environment.</title>
        <authorList>
            <person name="Yadav S."/>
            <person name="Singh R."/>
            <person name="Sundharam S.S."/>
            <person name="Chaudhary S."/>
            <person name="Krishnamurthi S."/>
            <person name="Patil S.A."/>
        </authorList>
    </citation>
    <scope>NUCLEOTIDE SEQUENCE</scope>
    <source>
        <strain evidence="1">SAP-1</strain>
    </source>
</reference>
<dbReference type="InterPro" id="IPR024078">
    <property type="entry name" value="LmbE-like_dom_sf"/>
</dbReference>
<name>A0ABY5ZQR9_9BACT</name>
<accession>A0ABY5ZQR9</accession>
<gene>
    <name evidence="1" type="ORF">L9S41_09035</name>
</gene>
<dbReference type="Pfam" id="PF02585">
    <property type="entry name" value="PIG-L"/>
    <property type="match status" value="1"/>
</dbReference>
<proteinExistence type="predicted"/>
<dbReference type="SUPFAM" id="SSF102588">
    <property type="entry name" value="LmbE-like"/>
    <property type="match status" value="1"/>
</dbReference>
<evidence type="ECO:0000313" key="2">
    <source>
        <dbReference type="Proteomes" id="UP001060414"/>
    </source>
</evidence>
<protein>
    <submittedName>
        <fullName evidence="1">PIG-L family deacetylase</fullName>
    </submittedName>
</protein>